<evidence type="ECO:0000313" key="2">
    <source>
        <dbReference type="EMBL" id="KAB7754302.1"/>
    </source>
</evidence>
<dbReference type="SUPFAM" id="SSF52172">
    <property type="entry name" value="CheY-like"/>
    <property type="match status" value="1"/>
</dbReference>
<evidence type="ECO:0000313" key="3">
    <source>
        <dbReference type="Proteomes" id="UP000325690"/>
    </source>
</evidence>
<organism evidence="2 3">
    <name type="scientific">Mycolicibacterium phlei DSM 43239 = CCUG 21000</name>
    <dbReference type="NCBI Taxonomy" id="1226750"/>
    <lineage>
        <taxon>Bacteria</taxon>
        <taxon>Bacillati</taxon>
        <taxon>Actinomycetota</taxon>
        <taxon>Actinomycetes</taxon>
        <taxon>Mycobacteriales</taxon>
        <taxon>Mycobacteriaceae</taxon>
        <taxon>Mycolicibacterium</taxon>
    </lineage>
</organism>
<dbReference type="Proteomes" id="UP000325690">
    <property type="component" value="Unassembled WGS sequence"/>
</dbReference>
<dbReference type="InterPro" id="IPR005561">
    <property type="entry name" value="ANTAR"/>
</dbReference>
<evidence type="ECO:0000259" key="1">
    <source>
        <dbReference type="PROSITE" id="PS50921"/>
    </source>
</evidence>
<reference evidence="2 3" key="1">
    <citation type="submission" date="2012-10" db="EMBL/GenBank/DDBJ databases">
        <title>The draft sequence of the Mycobacterium pheli genome.</title>
        <authorList>
            <person name="Pettersson B.M.F."/>
            <person name="Das S."/>
            <person name="Dasgupta S."/>
            <person name="Bhattacharya A."/>
            <person name="Kirsebom L.A."/>
        </authorList>
    </citation>
    <scope>NUCLEOTIDE SEQUENCE [LARGE SCALE GENOMIC DNA]</scope>
    <source>
        <strain evidence="2 3">CCUG 21000</strain>
    </source>
</reference>
<dbReference type="SMART" id="SM01012">
    <property type="entry name" value="ANTAR"/>
    <property type="match status" value="1"/>
</dbReference>
<dbReference type="InterPro" id="IPR011006">
    <property type="entry name" value="CheY-like_superfamily"/>
</dbReference>
<dbReference type="PROSITE" id="PS50921">
    <property type="entry name" value="ANTAR"/>
    <property type="match status" value="1"/>
</dbReference>
<dbReference type="RefSeq" id="WP_003889800.1">
    <property type="nucleotide sequence ID" value="NZ_ANBO01000020.1"/>
</dbReference>
<name>A0A5N5UXG6_MYCPH</name>
<dbReference type="InterPro" id="IPR036388">
    <property type="entry name" value="WH-like_DNA-bd_sf"/>
</dbReference>
<accession>A0A5N5UXG6</accession>
<sequence length="261" mass="27820">MPAPNFQPRHHPELITLLHRILERLRAELPSALGITVTVHDRQLREDPAPLAALGIGAELVSAQLSGLGGPVADALTYQVPVLSLDVWSDDRWPQLTREAVAALTPIPELESVHGVAAVPGFWREDAAIVLSATLSEPASAATVTALISYEQLVSAALVTTAAQNEAAFEDLLTALQSRGAIEQAKGALMGLLGCDAEQAWSVLRRASQEFNVKLRELAVALIEHISGAPAEQPGVSEPIAPNQPARDAARLMWTAISKER</sequence>
<dbReference type="EMBL" id="ANBP01000025">
    <property type="protein sequence ID" value="KAB7754302.1"/>
    <property type="molecule type" value="Genomic_DNA"/>
</dbReference>
<dbReference type="GeneID" id="74305195"/>
<dbReference type="Pfam" id="PF03861">
    <property type="entry name" value="ANTAR"/>
    <property type="match status" value="1"/>
</dbReference>
<dbReference type="Gene3D" id="1.10.10.10">
    <property type="entry name" value="Winged helix-like DNA-binding domain superfamily/Winged helix DNA-binding domain"/>
    <property type="match status" value="1"/>
</dbReference>
<dbReference type="AlphaFoldDB" id="A0A5N5UXG6"/>
<keyword evidence="3" id="KW-1185">Reference proteome</keyword>
<gene>
    <name evidence="2" type="ORF">MPHL21000_17130</name>
</gene>
<comment type="caution">
    <text evidence="2">The sequence shown here is derived from an EMBL/GenBank/DDBJ whole genome shotgun (WGS) entry which is preliminary data.</text>
</comment>
<proteinExistence type="predicted"/>
<dbReference type="GO" id="GO:0003723">
    <property type="term" value="F:RNA binding"/>
    <property type="evidence" value="ECO:0007669"/>
    <property type="project" value="InterPro"/>
</dbReference>
<protein>
    <submittedName>
        <fullName evidence="2">Transcription antitermination regulator</fullName>
    </submittedName>
</protein>
<feature type="domain" description="ANTAR" evidence="1">
    <location>
        <begin position="162"/>
        <end position="223"/>
    </location>
</feature>